<feature type="region of interest" description="Disordered" evidence="4">
    <location>
        <begin position="1"/>
        <end position="23"/>
    </location>
</feature>
<evidence type="ECO:0000256" key="3">
    <source>
        <dbReference type="ARBA" id="ARBA00023002"/>
    </source>
</evidence>
<dbReference type="eggNOG" id="KOG1208">
    <property type="taxonomic scope" value="Eukaryota"/>
</dbReference>
<proteinExistence type="inferred from homology"/>
<dbReference type="HOGENOM" id="CLU_010194_44_0_1"/>
<evidence type="ECO:0008006" key="7">
    <source>
        <dbReference type="Google" id="ProtNLM"/>
    </source>
</evidence>
<comment type="caution">
    <text evidence="5">The sequence shown here is derived from an EMBL/GenBank/DDBJ whole genome shotgun (WGS) entry which is preliminary data.</text>
</comment>
<reference evidence="5 6" key="1">
    <citation type="submission" date="2013-03" db="EMBL/GenBank/DDBJ databases">
        <title>The Genome Sequence of Cladophialophora yegresii CBS 114405.</title>
        <authorList>
            <consortium name="The Broad Institute Genomics Platform"/>
            <person name="Cuomo C."/>
            <person name="de Hoog S."/>
            <person name="Gorbushina A."/>
            <person name="Walker B."/>
            <person name="Young S.K."/>
            <person name="Zeng Q."/>
            <person name="Gargeya S."/>
            <person name="Fitzgerald M."/>
            <person name="Haas B."/>
            <person name="Abouelleil A."/>
            <person name="Allen A.W."/>
            <person name="Alvarado L."/>
            <person name="Arachchi H.M."/>
            <person name="Berlin A.M."/>
            <person name="Chapman S.B."/>
            <person name="Gainer-Dewar J."/>
            <person name="Goldberg J."/>
            <person name="Griggs A."/>
            <person name="Gujja S."/>
            <person name="Hansen M."/>
            <person name="Howarth C."/>
            <person name="Imamovic A."/>
            <person name="Ireland A."/>
            <person name="Larimer J."/>
            <person name="McCowan C."/>
            <person name="Murphy C."/>
            <person name="Pearson M."/>
            <person name="Poon T.W."/>
            <person name="Priest M."/>
            <person name="Roberts A."/>
            <person name="Saif S."/>
            <person name="Shea T."/>
            <person name="Sisk P."/>
            <person name="Sykes S."/>
            <person name="Wortman J."/>
            <person name="Nusbaum C."/>
            <person name="Birren B."/>
        </authorList>
    </citation>
    <scope>NUCLEOTIDE SEQUENCE [LARGE SCALE GENOMIC DNA]</scope>
    <source>
        <strain evidence="5 6">CBS 114405</strain>
    </source>
</reference>
<dbReference type="GO" id="GO:0016491">
    <property type="term" value="F:oxidoreductase activity"/>
    <property type="evidence" value="ECO:0007669"/>
    <property type="project" value="UniProtKB-KW"/>
</dbReference>
<dbReference type="Gene3D" id="3.40.50.720">
    <property type="entry name" value="NAD(P)-binding Rossmann-like Domain"/>
    <property type="match status" value="1"/>
</dbReference>
<organism evidence="5 6">
    <name type="scientific">Cladophialophora yegresii CBS 114405</name>
    <dbReference type="NCBI Taxonomy" id="1182544"/>
    <lineage>
        <taxon>Eukaryota</taxon>
        <taxon>Fungi</taxon>
        <taxon>Dikarya</taxon>
        <taxon>Ascomycota</taxon>
        <taxon>Pezizomycotina</taxon>
        <taxon>Eurotiomycetes</taxon>
        <taxon>Chaetothyriomycetidae</taxon>
        <taxon>Chaetothyriales</taxon>
        <taxon>Herpotrichiellaceae</taxon>
        <taxon>Cladophialophora</taxon>
    </lineage>
</organism>
<gene>
    <name evidence="5" type="ORF">A1O7_07753</name>
</gene>
<dbReference type="Pfam" id="PF00106">
    <property type="entry name" value="adh_short"/>
    <property type="match status" value="1"/>
</dbReference>
<dbReference type="InterPro" id="IPR036291">
    <property type="entry name" value="NAD(P)-bd_dom_sf"/>
</dbReference>
<protein>
    <recommendedName>
        <fullName evidence="7">Alcohol dehydrogenase</fullName>
    </recommendedName>
</protein>
<name>W9VXI0_9EURO</name>
<dbReference type="PANTHER" id="PTHR24320">
    <property type="entry name" value="RETINOL DEHYDROGENASE"/>
    <property type="match status" value="1"/>
</dbReference>
<dbReference type="AlphaFoldDB" id="W9VXI0"/>
<dbReference type="PANTHER" id="PTHR24320:SF272">
    <property type="entry name" value="NAD(P)-BINDING ROSSMANN-FOLD SUPERFAMILY PROTEIN"/>
    <property type="match status" value="1"/>
</dbReference>
<keyword evidence="3" id="KW-0560">Oxidoreductase</keyword>
<dbReference type="InterPro" id="IPR002347">
    <property type="entry name" value="SDR_fam"/>
</dbReference>
<dbReference type="GeneID" id="19182324"/>
<dbReference type="VEuPathDB" id="FungiDB:A1O7_07753"/>
<evidence type="ECO:0000256" key="2">
    <source>
        <dbReference type="ARBA" id="ARBA00022857"/>
    </source>
</evidence>
<comment type="similarity">
    <text evidence="1">Belongs to the short-chain dehydrogenases/reductases (SDR) family.</text>
</comment>
<evidence type="ECO:0000313" key="5">
    <source>
        <dbReference type="EMBL" id="EXJ57405.1"/>
    </source>
</evidence>
<dbReference type="STRING" id="1182544.W9VXI0"/>
<evidence type="ECO:0000313" key="6">
    <source>
        <dbReference type="Proteomes" id="UP000019473"/>
    </source>
</evidence>
<keyword evidence="6" id="KW-1185">Reference proteome</keyword>
<evidence type="ECO:0000256" key="4">
    <source>
        <dbReference type="SAM" id="MobiDB-lite"/>
    </source>
</evidence>
<sequence length="353" mass="37992">MDDPQNPYAAAHRHPKGPGDARPTALQIVQDNQRVAALPDLVILITGCSSGLGVETARALAATGTTLYLTARNLTKAREALGTDLLSNPKVHLLQLDLESFASVRSCARAFLSQSSKLNILITNAGIRHVPFGKTKDGFERHLAVNHLSHFLLTQLLLPTLKVSSTMHFRSRVVALSSGAHRNSPIEFDDLNLEKPGVYTPAKGYAQSKLANVYMTSEITRRYGSSAADGARPGVFGLAVMPGGIRTGLQQHADGVVPEVLRSWYFVKNIMRILNIQKSPEQGAATSVLAAVGKRFEGRGAMYLEDCGEAVPVKEGWGLLDGGYLPGRTDDGEAARRLWSVSCKLVGVEDDGL</sequence>
<dbReference type="Proteomes" id="UP000019473">
    <property type="component" value="Unassembled WGS sequence"/>
</dbReference>
<keyword evidence="2" id="KW-0521">NADP</keyword>
<dbReference type="EMBL" id="AMGW01000005">
    <property type="protein sequence ID" value="EXJ57405.1"/>
    <property type="molecule type" value="Genomic_DNA"/>
</dbReference>
<accession>W9VXI0</accession>
<evidence type="ECO:0000256" key="1">
    <source>
        <dbReference type="ARBA" id="ARBA00006484"/>
    </source>
</evidence>
<dbReference type="SUPFAM" id="SSF51735">
    <property type="entry name" value="NAD(P)-binding Rossmann-fold domains"/>
    <property type="match status" value="1"/>
</dbReference>
<dbReference type="PRINTS" id="PR00081">
    <property type="entry name" value="GDHRDH"/>
</dbReference>
<dbReference type="RefSeq" id="XP_007759939.1">
    <property type="nucleotide sequence ID" value="XM_007761749.1"/>
</dbReference>
<dbReference type="OrthoDB" id="191139at2759"/>